<feature type="domain" description="DUF7087" evidence="2">
    <location>
        <begin position="11"/>
        <end position="143"/>
    </location>
</feature>
<dbReference type="AlphaFoldDB" id="A0A0D8Y8Q5"/>
<proteinExistence type="predicted"/>
<organism evidence="3 4">
    <name type="scientific">Dictyocaulus viviparus</name>
    <name type="common">Bovine lungworm</name>
    <dbReference type="NCBI Taxonomy" id="29172"/>
    <lineage>
        <taxon>Eukaryota</taxon>
        <taxon>Metazoa</taxon>
        <taxon>Ecdysozoa</taxon>
        <taxon>Nematoda</taxon>
        <taxon>Chromadorea</taxon>
        <taxon>Rhabditida</taxon>
        <taxon>Rhabditina</taxon>
        <taxon>Rhabditomorpha</taxon>
        <taxon>Strongyloidea</taxon>
        <taxon>Metastrongylidae</taxon>
        <taxon>Dictyocaulus</taxon>
    </lineage>
</organism>
<name>A0A0D8Y8Q5_DICVI</name>
<sequence length="147" mass="17019">MHSTTVSLLDNYDLPVLVGMARSIQMICCIIEIMMIYSESGSLSMPTFLLYSTICAFNLFHIAKRWYYNIDGRYDLKQFIREREPTVRVQYGMAIFTPTLMGFLTYVIVKLENGFVNFILKMSNFVQVLMAVGQLALEFYEVYVKGN</sequence>
<keyword evidence="1" id="KW-0812">Transmembrane</keyword>
<dbReference type="Proteomes" id="UP000053766">
    <property type="component" value="Unassembled WGS sequence"/>
</dbReference>
<dbReference type="PANTHER" id="PTHR36940">
    <property type="entry name" value="PROTEIN CBG20338"/>
    <property type="match status" value="1"/>
</dbReference>
<evidence type="ECO:0000313" key="3">
    <source>
        <dbReference type="EMBL" id="KJH53198.1"/>
    </source>
</evidence>
<feature type="transmembrane region" description="Helical" evidence="1">
    <location>
        <begin position="48"/>
        <end position="68"/>
    </location>
</feature>
<accession>A0A0D8Y8Q5</accession>
<evidence type="ECO:0000313" key="4">
    <source>
        <dbReference type="Proteomes" id="UP000053766"/>
    </source>
</evidence>
<dbReference type="Pfam" id="PF23346">
    <property type="entry name" value="DUF7087"/>
    <property type="match status" value="1"/>
</dbReference>
<keyword evidence="1" id="KW-1133">Transmembrane helix</keyword>
<evidence type="ECO:0000259" key="2">
    <source>
        <dbReference type="Pfam" id="PF23346"/>
    </source>
</evidence>
<keyword evidence="4" id="KW-1185">Reference proteome</keyword>
<feature type="transmembrane region" description="Helical" evidence="1">
    <location>
        <begin position="115"/>
        <end position="137"/>
    </location>
</feature>
<dbReference type="EMBL" id="KN716154">
    <property type="protein sequence ID" value="KJH53198.1"/>
    <property type="molecule type" value="Genomic_DNA"/>
</dbReference>
<keyword evidence="1" id="KW-0472">Membrane</keyword>
<reference evidence="4" key="2">
    <citation type="journal article" date="2016" name="Sci. Rep.">
        <title>Dictyocaulus viviparus genome, variome and transcriptome elucidate lungworm biology and support future intervention.</title>
        <authorList>
            <person name="McNulty S.N."/>
            <person name="Strube C."/>
            <person name="Rosa B.A."/>
            <person name="Martin J.C."/>
            <person name="Tyagi R."/>
            <person name="Choi Y.J."/>
            <person name="Wang Q."/>
            <person name="Hallsworth Pepin K."/>
            <person name="Zhang X."/>
            <person name="Ozersky P."/>
            <person name="Wilson R.K."/>
            <person name="Sternberg P.W."/>
            <person name="Gasser R.B."/>
            <person name="Mitreva M."/>
        </authorList>
    </citation>
    <scope>NUCLEOTIDE SEQUENCE [LARGE SCALE GENOMIC DNA]</scope>
    <source>
        <strain evidence="4">HannoverDv2000</strain>
    </source>
</reference>
<protein>
    <recommendedName>
        <fullName evidence="2">DUF7087 domain-containing protein</fullName>
    </recommendedName>
</protein>
<gene>
    <name evidence="3" type="ORF">DICVIV_00509</name>
</gene>
<feature type="transmembrane region" description="Helical" evidence="1">
    <location>
        <begin position="89"/>
        <end position="109"/>
    </location>
</feature>
<reference evidence="3 4" key="1">
    <citation type="submission" date="2013-11" db="EMBL/GenBank/DDBJ databases">
        <title>Draft genome of the bovine lungworm Dictyocaulus viviparus.</title>
        <authorList>
            <person name="Mitreva M."/>
        </authorList>
    </citation>
    <scope>NUCLEOTIDE SEQUENCE [LARGE SCALE GENOMIC DNA]</scope>
    <source>
        <strain evidence="3 4">HannoverDv2000</strain>
    </source>
</reference>
<dbReference type="PANTHER" id="PTHR36940:SF1">
    <property type="entry name" value="DUF3278 DOMAIN-CONTAINING PROTEIN"/>
    <property type="match status" value="1"/>
</dbReference>
<evidence type="ECO:0000256" key="1">
    <source>
        <dbReference type="SAM" id="Phobius"/>
    </source>
</evidence>
<dbReference type="InterPro" id="IPR055514">
    <property type="entry name" value="DUF7087"/>
</dbReference>
<dbReference type="OrthoDB" id="5795694at2759"/>